<dbReference type="Proteomes" id="UP000323597">
    <property type="component" value="Chromosome A06"/>
</dbReference>
<sequence>MGQSPANRRTTVAGVGAGHLTRWPEKKIEKRLYNATKNGNKNELLSLLQEDAQLLNIFINGRYPKTPLHVAIMLGNSKFVDELLTRMPELANELNSRRQSLLHLATTKGDHQIVTRNPLHIATMKGYIYVLVKLFYGKPWAARSLMAQGDTILHGCVRCNQLEALELLAIKFLIYREEVDKNRKNKDGLKVLNLLSQSQRDEFANDESLSDVIRNNILLSKQEPDQSNAISKAKGSNVDWLERKCHHLILAALLLANMAFHAAVNPPSGVWQDNDPSHRAGHLLSSSNYLYPISYKMIANPNTYTQFLISNTFGFMASLIIIQLLISGLPIRRKLFKWVLMVAMSVAIAAMVFAYAVSLVPLTSDPAYSLLLIRLWTSFIILLFAAQEVRLMIKFFKFVGNLIMRFINWISFEA</sequence>
<dbReference type="PANTHER" id="PTHR24186:SF37">
    <property type="entry name" value="PGG DOMAIN-CONTAINING PROTEIN"/>
    <property type="match status" value="1"/>
</dbReference>
<evidence type="ECO:0000256" key="4">
    <source>
        <dbReference type="ARBA" id="ARBA00022989"/>
    </source>
</evidence>
<keyword evidence="10" id="KW-1185">Reference proteome</keyword>
<keyword evidence="3" id="KW-0677">Repeat</keyword>
<evidence type="ECO:0000256" key="5">
    <source>
        <dbReference type="ARBA" id="ARBA00023043"/>
    </source>
</evidence>
<keyword evidence="2 7" id="KW-0812">Transmembrane</keyword>
<organism evidence="9 10">
    <name type="scientific">Gossypium mustelinum</name>
    <name type="common">Cotton</name>
    <name type="synonym">Gossypium caicoense</name>
    <dbReference type="NCBI Taxonomy" id="34275"/>
    <lineage>
        <taxon>Eukaryota</taxon>
        <taxon>Viridiplantae</taxon>
        <taxon>Streptophyta</taxon>
        <taxon>Embryophyta</taxon>
        <taxon>Tracheophyta</taxon>
        <taxon>Spermatophyta</taxon>
        <taxon>Magnoliopsida</taxon>
        <taxon>eudicotyledons</taxon>
        <taxon>Gunneridae</taxon>
        <taxon>Pentapetalae</taxon>
        <taxon>rosids</taxon>
        <taxon>malvids</taxon>
        <taxon>Malvales</taxon>
        <taxon>Malvaceae</taxon>
        <taxon>Malvoideae</taxon>
        <taxon>Gossypium</taxon>
    </lineage>
</organism>
<proteinExistence type="predicted"/>
<dbReference type="GO" id="GO:0005886">
    <property type="term" value="C:plasma membrane"/>
    <property type="evidence" value="ECO:0007669"/>
    <property type="project" value="TreeGrafter"/>
</dbReference>
<evidence type="ECO:0000256" key="1">
    <source>
        <dbReference type="ARBA" id="ARBA00004141"/>
    </source>
</evidence>
<accession>A0A5D2YRB6</accession>
<feature type="domain" description="PGG" evidence="8">
    <location>
        <begin position="239"/>
        <end position="359"/>
    </location>
</feature>
<keyword evidence="6 7" id="KW-0472">Membrane</keyword>
<name>A0A5D2YRB6_GOSMU</name>
<gene>
    <name evidence="9" type="ORF">E1A91_A06G042300v1</name>
</gene>
<evidence type="ECO:0000313" key="9">
    <source>
        <dbReference type="EMBL" id="TYJ29037.1"/>
    </source>
</evidence>
<dbReference type="AlphaFoldDB" id="A0A5D2YRB6"/>
<dbReference type="InterPro" id="IPR002110">
    <property type="entry name" value="Ankyrin_rpt"/>
</dbReference>
<feature type="transmembrane region" description="Helical" evidence="7">
    <location>
        <begin position="338"/>
        <end position="360"/>
    </location>
</feature>
<dbReference type="PANTHER" id="PTHR24186">
    <property type="entry name" value="PROTEIN PHOSPHATASE 1 REGULATORY SUBUNIT"/>
    <property type="match status" value="1"/>
</dbReference>
<dbReference type="Pfam" id="PF13962">
    <property type="entry name" value="PGG"/>
    <property type="match status" value="1"/>
</dbReference>
<keyword evidence="5" id="KW-0040">ANK repeat</keyword>
<dbReference type="EMBL" id="CM017641">
    <property type="protein sequence ID" value="TYJ29037.1"/>
    <property type="molecule type" value="Genomic_DNA"/>
</dbReference>
<keyword evidence="4 7" id="KW-1133">Transmembrane helix</keyword>
<dbReference type="SUPFAM" id="SSF48403">
    <property type="entry name" value="Ankyrin repeat"/>
    <property type="match status" value="1"/>
</dbReference>
<dbReference type="InterPro" id="IPR026961">
    <property type="entry name" value="PGG_dom"/>
</dbReference>
<dbReference type="SMART" id="SM00248">
    <property type="entry name" value="ANK"/>
    <property type="match status" value="3"/>
</dbReference>
<evidence type="ECO:0000259" key="8">
    <source>
        <dbReference type="Pfam" id="PF13962"/>
    </source>
</evidence>
<protein>
    <recommendedName>
        <fullName evidence="8">PGG domain-containing protein</fullName>
    </recommendedName>
</protein>
<evidence type="ECO:0000256" key="3">
    <source>
        <dbReference type="ARBA" id="ARBA00022737"/>
    </source>
</evidence>
<feature type="transmembrane region" description="Helical" evidence="7">
    <location>
        <begin position="245"/>
        <end position="264"/>
    </location>
</feature>
<comment type="subcellular location">
    <subcellularLocation>
        <location evidence="1">Membrane</location>
        <topology evidence="1">Multi-pass membrane protein</topology>
    </subcellularLocation>
</comment>
<dbReference type="Gene3D" id="1.25.40.20">
    <property type="entry name" value="Ankyrin repeat-containing domain"/>
    <property type="match status" value="2"/>
</dbReference>
<evidence type="ECO:0000256" key="2">
    <source>
        <dbReference type="ARBA" id="ARBA00022692"/>
    </source>
</evidence>
<feature type="transmembrane region" description="Helical" evidence="7">
    <location>
        <begin position="366"/>
        <end position="386"/>
    </location>
</feature>
<feature type="transmembrane region" description="Helical" evidence="7">
    <location>
        <begin position="304"/>
        <end position="326"/>
    </location>
</feature>
<evidence type="ECO:0000256" key="7">
    <source>
        <dbReference type="SAM" id="Phobius"/>
    </source>
</evidence>
<evidence type="ECO:0000313" key="10">
    <source>
        <dbReference type="Proteomes" id="UP000323597"/>
    </source>
</evidence>
<dbReference type="InterPro" id="IPR036770">
    <property type="entry name" value="Ankyrin_rpt-contain_sf"/>
</dbReference>
<reference evidence="9 10" key="1">
    <citation type="submission" date="2019-07" db="EMBL/GenBank/DDBJ databases">
        <title>WGS assembly of Gossypium mustelinum.</title>
        <authorList>
            <person name="Chen Z.J."/>
            <person name="Sreedasyam A."/>
            <person name="Ando A."/>
            <person name="Song Q."/>
            <person name="De L."/>
            <person name="Hulse-Kemp A."/>
            <person name="Ding M."/>
            <person name="Ye W."/>
            <person name="Kirkbride R."/>
            <person name="Jenkins J."/>
            <person name="Plott C."/>
            <person name="Lovell J."/>
            <person name="Lin Y.-M."/>
            <person name="Vaughn R."/>
            <person name="Liu B."/>
            <person name="Li W."/>
            <person name="Simpson S."/>
            <person name="Scheffler B."/>
            <person name="Saski C."/>
            <person name="Grover C."/>
            <person name="Hu G."/>
            <person name="Conover J."/>
            <person name="Carlson J."/>
            <person name="Shu S."/>
            <person name="Boston L."/>
            <person name="Williams M."/>
            <person name="Peterson D."/>
            <person name="Mcgee K."/>
            <person name="Jones D."/>
            <person name="Wendel J."/>
            <person name="Stelly D."/>
            <person name="Grimwood J."/>
            <person name="Schmutz J."/>
        </authorList>
    </citation>
    <scope>NUCLEOTIDE SEQUENCE [LARGE SCALE GENOMIC DNA]</scope>
    <source>
        <strain evidence="9">1408120.09</strain>
    </source>
</reference>
<evidence type="ECO:0000256" key="6">
    <source>
        <dbReference type="ARBA" id="ARBA00023136"/>
    </source>
</evidence>